<dbReference type="Pfam" id="PF13185">
    <property type="entry name" value="GAF_2"/>
    <property type="match status" value="1"/>
</dbReference>
<keyword evidence="4" id="KW-0597">Phosphoprotein</keyword>
<keyword evidence="10 13" id="KW-1133">Transmembrane helix</keyword>
<keyword evidence="8" id="KW-0418">Kinase</keyword>
<dbReference type="SMART" id="SM01079">
    <property type="entry name" value="CHASE"/>
    <property type="match status" value="1"/>
</dbReference>
<dbReference type="PANTHER" id="PTHR41523">
    <property type="entry name" value="TWO-COMPONENT SYSTEM SENSOR PROTEIN"/>
    <property type="match status" value="1"/>
</dbReference>
<keyword evidence="7" id="KW-0547">Nucleotide-binding</keyword>
<feature type="region of interest" description="Disordered" evidence="12">
    <location>
        <begin position="447"/>
        <end position="470"/>
    </location>
</feature>
<dbReference type="EMBL" id="CP067420">
    <property type="protein sequence ID" value="QQP89896.1"/>
    <property type="molecule type" value="Genomic_DNA"/>
</dbReference>
<proteinExistence type="predicted"/>
<sequence length="730" mass="78274">MLTASVVASALRGLMRRRHTWPVMVMAMGSLATAVAAAGSWRAMDLEGQDRFLQEVEQTHAAIQDRMETYVAVLRATAALFAASDDVTRTEFAAFATRLNLPERYPGIQGLGFSAHVSPDEVERLEADMQRQGLEGFRIWPAAPRSEIHSIVFLEPLDSRNKAATGFDMATDPVRRAAMELARDSGEPAASGKVRLVQEIGQHAQAGFLIYVPVYRGRDVPDTVEERRRLLLGHAYAPFRADDLLGKLLGGVQPSVALEIHDGDPAAGAVMHRSEGWSVDGGAQYRTERPLEVAGRHWTVAYAAGDGLDGTSGRELVWVVAAGGLLATGMVSAAAWAQARARVDAERASAAERLRAQELETINTVGTEVSAQLDLDQLVQSVTDGATRLAGAQIGAFFYNVVGERGEAYTLHALSGPGTAMFAGYPMPRKTALFTPTFRGETTVRSDDITQDPRYGRNAPHRGMPPGHPPVRSYLAVPVISRSGETLGGVILGHGEPGVFTARVERLVVGLAAQAAVAVDNARLFGTVQKQAEHRKLLINELNHRVKNTLAAVQSIARQTSRSCSTPAAFVQSFEGRLLALSNAHNLLTRGNWEGAPLVELAQAELAPYGRSRAVIDGPAVWLPPQDAVALGMAFHELATNAAKYGALSVPDGQVRLGWSIVDETGECRLRVRWEEVGGPPVTPPARRGFGSQLIGDGLANQLDGNVILDFPPTGARCVIDFPFVGNTTG</sequence>
<evidence type="ECO:0000256" key="6">
    <source>
        <dbReference type="ARBA" id="ARBA00022692"/>
    </source>
</evidence>
<dbReference type="Pfam" id="PF03924">
    <property type="entry name" value="CHASE"/>
    <property type="match status" value="1"/>
</dbReference>
<dbReference type="Pfam" id="PF07536">
    <property type="entry name" value="HWE_HK"/>
    <property type="match status" value="1"/>
</dbReference>
<evidence type="ECO:0000256" key="5">
    <source>
        <dbReference type="ARBA" id="ARBA00022679"/>
    </source>
</evidence>
<evidence type="ECO:0000256" key="8">
    <source>
        <dbReference type="ARBA" id="ARBA00022777"/>
    </source>
</evidence>
<keyword evidence="9" id="KW-0067">ATP-binding</keyword>
<dbReference type="Proteomes" id="UP000595197">
    <property type="component" value="Chromosome"/>
</dbReference>
<evidence type="ECO:0000256" key="10">
    <source>
        <dbReference type="ARBA" id="ARBA00022989"/>
    </source>
</evidence>
<accession>A0ABX7B9Z0</accession>
<dbReference type="InterPro" id="IPR003018">
    <property type="entry name" value="GAF"/>
</dbReference>
<evidence type="ECO:0000256" key="12">
    <source>
        <dbReference type="SAM" id="MobiDB-lite"/>
    </source>
</evidence>
<dbReference type="Gene3D" id="3.30.565.10">
    <property type="entry name" value="Histidine kinase-like ATPase, C-terminal domain"/>
    <property type="match status" value="1"/>
</dbReference>
<dbReference type="Gene3D" id="3.30.450.350">
    <property type="entry name" value="CHASE domain"/>
    <property type="match status" value="1"/>
</dbReference>
<dbReference type="InterPro" id="IPR011102">
    <property type="entry name" value="Sig_transdc_His_kinase_HWE"/>
</dbReference>
<keyword evidence="5" id="KW-0808">Transferase</keyword>
<protein>
    <recommendedName>
        <fullName evidence="3">histidine kinase</fullName>
        <ecNumber evidence="3">2.7.13.3</ecNumber>
    </recommendedName>
</protein>
<evidence type="ECO:0000313" key="16">
    <source>
        <dbReference type="Proteomes" id="UP000595197"/>
    </source>
</evidence>
<feature type="domain" description="CHASE" evidence="14">
    <location>
        <begin position="83"/>
        <end position="301"/>
    </location>
</feature>
<dbReference type="Gene3D" id="3.30.450.40">
    <property type="match status" value="1"/>
</dbReference>
<comment type="catalytic activity">
    <reaction evidence="1">
        <text>ATP + protein L-histidine = ADP + protein N-phospho-L-histidine.</text>
        <dbReference type="EC" id="2.7.13.3"/>
    </reaction>
</comment>
<dbReference type="InterPro" id="IPR029016">
    <property type="entry name" value="GAF-like_dom_sf"/>
</dbReference>
<evidence type="ECO:0000256" key="1">
    <source>
        <dbReference type="ARBA" id="ARBA00000085"/>
    </source>
</evidence>
<comment type="subcellular location">
    <subcellularLocation>
        <location evidence="2">Membrane</location>
    </subcellularLocation>
</comment>
<dbReference type="EC" id="2.7.13.3" evidence="3"/>
<keyword evidence="16" id="KW-1185">Reference proteome</keyword>
<keyword evidence="11 13" id="KW-0472">Membrane</keyword>
<name>A0ABX7B9Z0_9PROT</name>
<dbReference type="SUPFAM" id="SSF55874">
    <property type="entry name" value="ATPase domain of HSP90 chaperone/DNA topoisomerase II/histidine kinase"/>
    <property type="match status" value="1"/>
</dbReference>
<gene>
    <name evidence="15" type="ORF">IGS68_01040</name>
</gene>
<evidence type="ECO:0000256" key="11">
    <source>
        <dbReference type="ARBA" id="ARBA00023136"/>
    </source>
</evidence>
<evidence type="ECO:0000256" key="13">
    <source>
        <dbReference type="SAM" id="Phobius"/>
    </source>
</evidence>
<dbReference type="SMART" id="SM00065">
    <property type="entry name" value="GAF"/>
    <property type="match status" value="1"/>
</dbReference>
<evidence type="ECO:0000256" key="4">
    <source>
        <dbReference type="ARBA" id="ARBA00022553"/>
    </source>
</evidence>
<dbReference type="PANTHER" id="PTHR41523:SF7">
    <property type="entry name" value="HISTIDINE KINASE"/>
    <property type="match status" value="1"/>
</dbReference>
<dbReference type="SMART" id="SM00911">
    <property type="entry name" value="HWE_HK"/>
    <property type="match status" value="1"/>
</dbReference>
<evidence type="ECO:0000256" key="2">
    <source>
        <dbReference type="ARBA" id="ARBA00004370"/>
    </source>
</evidence>
<reference evidence="15" key="1">
    <citation type="submission" date="2021-02" db="EMBL/GenBank/DDBJ databases">
        <title>Skermanella TT6 skin isolate.</title>
        <authorList>
            <person name="Lee K."/>
            <person name="Ganzorig M."/>
        </authorList>
    </citation>
    <scope>NUCLEOTIDE SEQUENCE</scope>
    <source>
        <strain evidence="15">TT6</strain>
    </source>
</reference>
<evidence type="ECO:0000256" key="3">
    <source>
        <dbReference type="ARBA" id="ARBA00012438"/>
    </source>
</evidence>
<dbReference type="RefSeq" id="WP_201076677.1">
    <property type="nucleotide sequence ID" value="NZ_CP067420.1"/>
</dbReference>
<dbReference type="InterPro" id="IPR006189">
    <property type="entry name" value="CHASE_dom"/>
</dbReference>
<feature type="transmembrane region" description="Helical" evidence="13">
    <location>
        <begin position="21"/>
        <end position="41"/>
    </location>
</feature>
<evidence type="ECO:0000256" key="9">
    <source>
        <dbReference type="ARBA" id="ARBA00022840"/>
    </source>
</evidence>
<dbReference type="SUPFAM" id="SSF55781">
    <property type="entry name" value="GAF domain-like"/>
    <property type="match status" value="1"/>
</dbReference>
<dbReference type="PROSITE" id="PS50839">
    <property type="entry name" value="CHASE"/>
    <property type="match status" value="1"/>
</dbReference>
<keyword evidence="6 13" id="KW-0812">Transmembrane</keyword>
<evidence type="ECO:0000313" key="15">
    <source>
        <dbReference type="EMBL" id="QQP89896.1"/>
    </source>
</evidence>
<dbReference type="InterPro" id="IPR036890">
    <property type="entry name" value="HATPase_C_sf"/>
</dbReference>
<dbReference type="InterPro" id="IPR042240">
    <property type="entry name" value="CHASE_sf"/>
</dbReference>
<evidence type="ECO:0000259" key="14">
    <source>
        <dbReference type="PROSITE" id="PS50839"/>
    </source>
</evidence>
<organism evidence="15 16">
    <name type="scientific">Skermanella cutis</name>
    <dbReference type="NCBI Taxonomy" id="2775420"/>
    <lineage>
        <taxon>Bacteria</taxon>
        <taxon>Pseudomonadati</taxon>
        <taxon>Pseudomonadota</taxon>
        <taxon>Alphaproteobacteria</taxon>
        <taxon>Rhodospirillales</taxon>
        <taxon>Azospirillaceae</taxon>
        <taxon>Skermanella</taxon>
    </lineage>
</organism>
<evidence type="ECO:0000256" key="7">
    <source>
        <dbReference type="ARBA" id="ARBA00022741"/>
    </source>
</evidence>